<gene>
    <name evidence="2" type="ORF">HGP31_17620</name>
</gene>
<evidence type="ECO:0000313" key="2">
    <source>
        <dbReference type="EMBL" id="QJC80044.1"/>
    </source>
</evidence>
<proteinExistence type="predicted"/>
<keyword evidence="1" id="KW-0472">Membrane</keyword>
<organism evidence="2 3">
    <name type="scientific">Pseudomonas umsongensis</name>
    <dbReference type="NCBI Taxonomy" id="198618"/>
    <lineage>
        <taxon>Bacteria</taxon>
        <taxon>Pseudomonadati</taxon>
        <taxon>Pseudomonadota</taxon>
        <taxon>Gammaproteobacteria</taxon>
        <taxon>Pseudomonadales</taxon>
        <taxon>Pseudomonadaceae</taxon>
        <taxon>Pseudomonas</taxon>
    </lineage>
</organism>
<keyword evidence="1" id="KW-0812">Transmembrane</keyword>
<dbReference type="Proteomes" id="UP000501367">
    <property type="component" value="Chromosome"/>
</dbReference>
<keyword evidence="1" id="KW-1133">Transmembrane helix</keyword>
<accession>A0AAE6ZXG8</accession>
<dbReference type="EMBL" id="CP051487">
    <property type="protein sequence ID" value="QJC80044.1"/>
    <property type="molecule type" value="Genomic_DNA"/>
</dbReference>
<feature type="transmembrane region" description="Helical" evidence="1">
    <location>
        <begin position="20"/>
        <end position="41"/>
    </location>
</feature>
<name>A0AAE6ZXG8_9PSED</name>
<dbReference type="AlphaFoldDB" id="A0AAE6ZXG8"/>
<dbReference type="KEGG" id="pum:HGP31_17620"/>
<feature type="transmembrane region" description="Helical" evidence="1">
    <location>
        <begin position="53"/>
        <end position="75"/>
    </location>
</feature>
<evidence type="ECO:0000313" key="3">
    <source>
        <dbReference type="Proteomes" id="UP000501367"/>
    </source>
</evidence>
<protein>
    <submittedName>
        <fullName evidence="2">Uncharacterized protein</fullName>
    </submittedName>
</protein>
<sequence>MPIRLDKISPPAPRPAPPRIGFWACLLPLLLLLGVGESLLFSGEPLHTQSIDGWQRALGLPLLLWCVLLFGRLLLYNGQYGAAEGWDAARDEDLRRKMRRGRRSQQVLSTSLFTALRSPGEEGAIQLDGLLSRIEVLTSQPTRLDEAVVRHSRLSGAKHEDLEKVLLGIFSQVLAELAQTLTHLPDEKPLALLLEVESGLSPGQWRPAWQRAWNASGIRQSAVPVEGQGLVALDQWLDQRIDDQALLLVVALQFALLQPEGKAEAAVGLLLGNRLTQTTLPPIAYLHRPEQARAPTPEALMYATRQALDWVPLDAQSIEQIWRAGTAAQYQTAISTVLAEVPMPVKHNQGLIDLDALLGHPGTTSPWLAIAAATQAIQRSAGPQFIFSGDSAVDAGLWSTVLVPVLPLSTKES</sequence>
<evidence type="ECO:0000256" key="1">
    <source>
        <dbReference type="SAM" id="Phobius"/>
    </source>
</evidence>
<reference evidence="2 3" key="1">
    <citation type="submission" date="2020-04" db="EMBL/GenBank/DDBJ databases">
        <authorList>
            <person name="Yao Y."/>
            <person name="He Z."/>
        </authorList>
    </citation>
    <scope>NUCLEOTIDE SEQUENCE [LARGE SCALE GENOMIC DNA]</scope>
    <source>
        <strain evidence="2 3">CY-1</strain>
    </source>
</reference>